<organism evidence="4 5">
    <name type="scientific">Dipteronia dyeriana</name>
    <dbReference type="NCBI Taxonomy" id="168575"/>
    <lineage>
        <taxon>Eukaryota</taxon>
        <taxon>Viridiplantae</taxon>
        <taxon>Streptophyta</taxon>
        <taxon>Embryophyta</taxon>
        <taxon>Tracheophyta</taxon>
        <taxon>Spermatophyta</taxon>
        <taxon>Magnoliopsida</taxon>
        <taxon>eudicotyledons</taxon>
        <taxon>Gunneridae</taxon>
        <taxon>Pentapetalae</taxon>
        <taxon>rosids</taxon>
        <taxon>malvids</taxon>
        <taxon>Sapindales</taxon>
        <taxon>Sapindaceae</taxon>
        <taxon>Hippocastanoideae</taxon>
        <taxon>Acereae</taxon>
        <taxon>Dipteronia</taxon>
    </lineage>
</organism>
<evidence type="ECO:0000256" key="2">
    <source>
        <dbReference type="RuleBase" id="RU363019"/>
    </source>
</evidence>
<dbReference type="GO" id="GO:0016018">
    <property type="term" value="F:cyclosporin A binding"/>
    <property type="evidence" value="ECO:0007669"/>
    <property type="project" value="TreeGrafter"/>
</dbReference>
<dbReference type="InterPro" id="IPR002130">
    <property type="entry name" value="Cyclophilin-type_PPIase_dom"/>
</dbReference>
<keyword evidence="2" id="KW-0413">Isomerase</keyword>
<dbReference type="GO" id="GO:0003755">
    <property type="term" value="F:peptidyl-prolyl cis-trans isomerase activity"/>
    <property type="evidence" value="ECO:0007669"/>
    <property type="project" value="UniProtKB-UniRule"/>
</dbReference>
<evidence type="ECO:0000256" key="1">
    <source>
        <dbReference type="ARBA" id="ARBA00007365"/>
    </source>
</evidence>
<name>A0AAD9WWT7_9ROSI</name>
<dbReference type="GO" id="GO:0005737">
    <property type="term" value="C:cytoplasm"/>
    <property type="evidence" value="ECO:0007669"/>
    <property type="project" value="TreeGrafter"/>
</dbReference>
<comment type="function">
    <text evidence="2">PPIases accelerate the folding of proteins. It catalyzes the cis-trans isomerization of proline imidic peptide bonds in oligopeptides.</text>
</comment>
<comment type="catalytic activity">
    <reaction evidence="2">
        <text>[protein]-peptidylproline (omega=180) = [protein]-peptidylproline (omega=0)</text>
        <dbReference type="Rhea" id="RHEA:16237"/>
        <dbReference type="Rhea" id="RHEA-COMP:10747"/>
        <dbReference type="Rhea" id="RHEA-COMP:10748"/>
        <dbReference type="ChEBI" id="CHEBI:83833"/>
        <dbReference type="ChEBI" id="CHEBI:83834"/>
        <dbReference type="EC" id="5.2.1.8"/>
    </reaction>
</comment>
<feature type="domain" description="PPIase cyclophilin-type" evidence="3">
    <location>
        <begin position="1"/>
        <end position="87"/>
    </location>
</feature>
<dbReference type="Gene3D" id="2.40.100.10">
    <property type="entry name" value="Cyclophilin-like"/>
    <property type="match status" value="1"/>
</dbReference>
<evidence type="ECO:0000259" key="3">
    <source>
        <dbReference type="PROSITE" id="PS50072"/>
    </source>
</evidence>
<protein>
    <recommendedName>
        <fullName evidence="2">Peptidyl-prolyl cis-trans isomerase</fullName>
        <shortName evidence="2">PPIase</shortName>
        <ecNumber evidence="2">5.2.1.8</ecNumber>
    </recommendedName>
</protein>
<dbReference type="EC" id="5.2.1.8" evidence="2"/>
<evidence type="ECO:0000313" key="4">
    <source>
        <dbReference type="EMBL" id="KAK2645347.1"/>
    </source>
</evidence>
<dbReference type="PANTHER" id="PTHR11071">
    <property type="entry name" value="PEPTIDYL-PROLYL CIS-TRANS ISOMERASE"/>
    <property type="match status" value="1"/>
</dbReference>
<comment type="similarity">
    <text evidence="1 2">Belongs to the cyclophilin-type PPIase family.</text>
</comment>
<dbReference type="PRINTS" id="PR00153">
    <property type="entry name" value="CSAPPISMRASE"/>
</dbReference>
<keyword evidence="5" id="KW-1185">Reference proteome</keyword>
<evidence type="ECO:0000313" key="5">
    <source>
        <dbReference type="Proteomes" id="UP001280121"/>
    </source>
</evidence>
<dbReference type="PANTHER" id="PTHR11071:SF561">
    <property type="entry name" value="PEPTIDYL-PROLYL CIS-TRANS ISOMERASE D-RELATED"/>
    <property type="match status" value="1"/>
</dbReference>
<gene>
    <name evidence="4" type="ORF">Ddye_020542</name>
</gene>
<sequence>MVYGGDITNGNGTSGESIYGHIFMNENFVKKHIGPGILSMTKIGIEGNRSQFFIYTSKAEGINREQVIFSQVVQGFDVLKVVAKIGSISSLTSKVVW</sequence>
<reference evidence="4" key="1">
    <citation type="journal article" date="2023" name="Plant J.">
        <title>Genome sequences and population genomics provide insights into the demographic history, inbreeding, and mutation load of two 'living fossil' tree species of Dipteronia.</title>
        <authorList>
            <person name="Feng Y."/>
            <person name="Comes H.P."/>
            <person name="Chen J."/>
            <person name="Zhu S."/>
            <person name="Lu R."/>
            <person name="Zhang X."/>
            <person name="Li P."/>
            <person name="Qiu J."/>
            <person name="Olsen K.M."/>
            <person name="Qiu Y."/>
        </authorList>
    </citation>
    <scope>NUCLEOTIDE SEQUENCE</scope>
    <source>
        <strain evidence="4">KIB01</strain>
    </source>
</reference>
<dbReference type="PROSITE" id="PS50072">
    <property type="entry name" value="CSA_PPIASE_2"/>
    <property type="match status" value="1"/>
</dbReference>
<accession>A0AAD9WWT7</accession>
<dbReference type="Proteomes" id="UP001280121">
    <property type="component" value="Unassembled WGS sequence"/>
</dbReference>
<comment type="caution">
    <text evidence="4">The sequence shown here is derived from an EMBL/GenBank/DDBJ whole genome shotgun (WGS) entry which is preliminary data.</text>
</comment>
<dbReference type="AlphaFoldDB" id="A0AAD9WWT7"/>
<dbReference type="GO" id="GO:0006457">
    <property type="term" value="P:protein folding"/>
    <property type="evidence" value="ECO:0007669"/>
    <property type="project" value="TreeGrafter"/>
</dbReference>
<keyword evidence="2" id="KW-0697">Rotamase</keyword>
<dbReference type="InterPro" id="IPR029000">
    <property type="entry name" value="Cyclophilin-like_dom_sf"/>
</dbReference>
<dbReference type="SUPFAM" id="SSF50891">
    <property type="entry name" value="Cyclophilin-like"/>
    <property type="match status" value="1"/>
</dbReference>
<dbReference type="Pfam" id="PF00160">
    <property type="entry name" value="Pro_isomerase"/>
    <property type="match status" value="1"/>
</dbReference>
<proteinExistence type="inferred from homology"/>
<dbReference type="EMBL" id="JANJYI010000006">
    <property type="protein sequence ID" value="KAK2645347.1"/>
    <property type="molecule type" value="Genomic_DNA"/>
</dbReference>